<dbReference type="OrthoDB" id="2065015at2"/>
<reference evidence="2 3" key="1">
    <citation type="submission" date="2018-08" db="EMBL/GenBank/DDBJ databases">
        <title>A genome reference for cultivated species of the human gut microbiota.</title>
        <authorList>
            <person name="Zou Y."/>
            <person name="Xue W."/>
            <person name="Luo G."/>
        </authorList>
    </citation>
    <scope>NUCLEOTIDE SEQUENCE [LARGE SCALE GENOMIC DNA]</scope>
    <source>
        <strain evidence="2 3">AF26-4BH</strain>
    </source>
</reference>
<organism evidence="2 3">
    <name type="scientific">Eisenbergiella massiliensis</name>
    <dbReference type="NCBI Taxonomy" id="1720294"/>
    <lineage>
        <taxon>Bacteria</taxon>
        <taxon>Bacillati</taxon>
        <taxon>Bacillota</taxon>
        <taxon>Clostridia</taxon>
        <taxon>Lachnospirales</taxon>
        <taxon>Lachnospiraceae</taxon>
        <taxon>Eisenbergiella</taxon>
    </lineage>
</organism>
<feature type="transmembrane region" description="Helical" evidence="1">
    <location>
        <begin position="20"/>
        <end position="43"/>
    </location>
</feature>
<accession>A0A3E3IJA9</accession>
<protein>
    <submittedName>
        <fullName evidence="2">Uncharacterized protein</fullName>
    </submittedName>
</protein>
<proteinExistence type="predicted"/>
<sequence length="151" mass="17722">MWKVQGNSLNVMFKNKIYRYYLVVIFATIVIIFSIVLHYEYYVMSGRMLRDAKNIQLAMRMVAIEYMGNGDSMYVYGSPYGMNSDTIVDIKSLSGVNDGEITLVAWNTEDNVPAKFYFQKNNYLVVYEYDVKQKELLWDIYRIQPILELGK</sequence>
<evidence type="ECO:0000256" key="1">
    <source>
        <dbReference type="SAM" id="Phobius"/>
    </source>
</evidence>
<keyword evidence="1" id="KW-0812">Transmembrane</keyword>
<dbReference type="Proteomes" id="UP000261166">
    <property type="component" value="Unassembled WGS sequence"/>
</dbReference>
<dbReference type="EMBL" id="QVLU01000026">
    <property type="protein sequence ID" value="RGE67092.1"/>
    <property type="molecule type" value="Genomic_DNA"/>
</dbReference>
<gene>
    <name evidence="2" type="ORF">DWY69_23000</name>
</gene>
<dbReference type="AlphaFoldDB" id="A0A3E3IJA9"/>
<evidence type="ECO:0000313" key="3">
    <source>
        <dbReference type="Proteomes" id="UP000261166"/>
    </source>
</evidence>
<name>A0A3E3IJA9_9FIRM</name>
<comment type="caution">
    <text evidence="2">The sequence shown here is derived from an EMBL/GenBank/DDBJ whole genome shotgun (WGS) entry which is preliminary data.</text>
</comment>
<evidence type="ECO:0000313" key="2">
    <source>
        <dbReference type="EMBL" id="RGE67092.1"/>
    </source>
</evidence>
<dbReference type="RefSeq" id="WP_025487822.1">
    <property type="nucleotide sequence ID" value="NZ_JBKUNB010000028.1"/>
</dbReference>
<keyword evidence="1" id="KW-1133">Transmembrane helix</keyword>
<keyword evidence="1" id="KW-0472">Membrane</keyword>